<name>A0A368XDW8_9BURK</name>
<dbReference type="PANTHER" id="PTHR42872">
    <property type="entry name" value="PROTEIN-GLUTAMATE METHYLESTERASE/PROTEIN-GLUTAMINE GLUTAMINASE"/>
    <property type="match status" value="1"/>
</dbReference>
<feature type="active site" evidence="4">
    <location>
        <position position="19"/>
    </location>
</feature>
<dbReference type="InterPro" id="IPR035909">
    <property type="entry name" value="CheB_C"/>
</dbReference>
<evidence type="ECO:0000256" key="2">
    <source>
        <dbReference type="ARBA" id="ARBA00039140"/>
    </source>
</evidence>
<comment type="catalytic activity">
    <reaction evidence="3">
        <text>[protein]-L-glutamate 5-O-methyl ester + H2O = L-glutamyl-[protein] + methanol + H(+)</text>
        <dbReference type="Rhea" id="RHEA:23236"/>
        <dbReference type="Rhea" id="RHEA-COMP:10208"/>
        <dbReference type="Rhea" id="RHEA-COMP:10311"/>
        <dbReference type="ChEBI" id="CHEBI:15377"/>
        <dbReference type="ChEBI" id="CHEBI:15378"/>
        <dbReference type="ChEBI" id="CHEBI:17790"/>
        <dbReference type="ChEBI" id="CHEBI:29973"/>
        <dbReference type="ChEBI" id="CHEBI:82795"/>
        <dbReference type="EC" id="3.1.1.61"/>
    </reaction>
</comment>
<feature type="domain" description="CheB-type methylesterase" evidence="5">
    <location>
        <begin position="14"/>
        <end position="190"/>
    </location>
</feature>
<dbReference type="GO" id="GO:0005737">
    <property type="term" value="C:cytoplasm"/>
    <property type="evidence" value="ECO:0007669"/>
    <property type="project" value="InterPro"/>
</dbReference>
<evidence type="ECO:0000313" key="6">
    <source>
        <dbReference type="EMBL" id="RCW64204.1"/>
    </source>
</evidence>
<dbReference type="Gene3D" id="3.40.50.180">
    <property type="entry name" value="Methylesterase CheB, C-terminal domain"/>
    <property type="match status" value="1"/>
</dbReference>
<protein>
    <recommendedName>
        <fullName evidence="2">protein-glutamate methylesterase</fullName>
        <ecNumber evidence="2">3.1.1.61</ecNumber>
    </recommendedName>
</protein>
<evidence type="ECO:0000313" key="7">
    <source>
        <dbReference type="Proteomes" id="UP000252884"/>
    </source>
</evidence>
<comment type="caution">
    <text evidence="6">The sequence shown here is derived from an EMBL/GenBank/DDBJ whole genome shotgun (WGS) entry which is preliminary data.</text>
</comment>
<keyword evidence="7" id="KW-1185">Reference proteome</keyword>
<evidence type="ECO:0000259" key="5">
    <source>
        <dbReference type="PROSITE" id="PS50122"/>
    </source>
</evidence>
<dbReference type="Pfam" id="PF01339">
    <property type="entry name" value="CheB_methylest"/>
    <property type="match status" value="1"/>
</dbReference>
<dbReference type="EC" id="3.1.1.61" evidence="2"/>
<evidence type="ECO:0000256" key="3">
    <source>
        <dbReference type="ARBA" id="ARBA00048267"/>
    </source>
</evidence>
<dbReference type="SUPFAM" id="SSF52738">
    <property type="entry name" value="Methylesterase CheB, C-terminal domain"/>
    <property type="match status" value="1"/>
</dbReference>
<keyword evidence="4" id="KW-0145">Chemotaxis</keyword>
<dbReference type="GO" id="GO:0008984">
    <property type="term" value="F:protein-glutamate methylesterase activity"/>
    <property type="evidence" value="ECO:0007669"/>
    <property type="project" value="UniProtKB-EC"/>
</dbReference>
<dbReference type="OrthoDB" id="9791760at2"/>
<dbReference type="PROSITE" id="PS50122">
    <property type="entry name" value="CHEB"/>
    <property type="match status" value="1"/>
</dbReference>
<gene>
    <name evidence="6" type="ORF">DES41_116111</name>
</gene>
<reference evidence="6 7" key="1">
    <citation type="submission" date="2018-07" db="EMBL/GenBank/DDBJ databases">
        <title>Genomic Encyclopedia of Type Strains, Phase IV (KMG-IV): sequencing the most valuable type-strain genomes for metagenomic binning, comparative biology and taxonomic classification.</title>
        <authorList>
            <person name="Goeker M."/>
        </authorList>
    </citation>
    <scope>NUCLEOTIDE SEQUENCE [LARGE SCALE GENOMIC DNA]</scope>
    <source>
        <strain evidence="6 7">DSM 21634</strain>
    </source>
</reference>
<dbReference type="EMBL" id="QPJK01000016">
    <property type="protein sequence ID" value="RCW64204.1"/>
    <property type="molecule type" value="Genomic_DNA"/>
</dbReference>
<feature type="active site" evidence="4">
    <location>
        <position position="46"/>
    </location>
</feature>
<dbReference type="CDD" id="cd16433">
    <property type="entry name" value="CheB"/>
    <property type="match status" value="1"/>
</dbReference>
<dbReference type="Proteomes" id="UP000252884">
    <property type="component" value="Unassembled WGS sequence"/>
</dbReference>
<feature type="active site" evidence="4">
    <location>
        <position position="139"/>
    </location>
</feature>
<evidence type="ECO:0000256" key="1">
    <source>
        <dbReference type="ARBA" id="ARBA00022801"/>
    </source>
</evidence>
<dbReference type="InterPro" id="IPR000673">
    <property type="entry name" value="Sig_transdc_resp-reg_Me-estase"/>
</dbReference>
<dbReference type="PANTHER" id="PTHR42872:SF6">
    <property type="entry name" value="PROTEIN-GLUTAMATE METHYLESTERASE_PROTEIN-GLUTAMINE GLUTAMINASE"/>
    <property type="match status" value="1"/>
</dbReference>
<sequence length="207" mass="21299">MTAAPSLAGRVDAVVIGASAGGVEALSQLLPALPAGLRAPVFVVQHLPRDRSSLLVEIFAPRCAVPLQEAQDKQPIEPGHVYFAPPDYHLLLDAGPRLALSVDAPVHYSRPAIDVLFQSAAELYGPRLLGMVLTGGNQDGAEGLASVRAAGGLSAVQDPADAQMPLMPECALARGPADFVLPLRALVALLGTLDATSPPSPATRSPA</sequence>
<dbReference type="RefSeq" id="WP_114472486.1">
    <property type="nucleotide sequence ID" value="NZ_QPJK01000016.1"/>
</dbReference>
<dbReference type="GO" id="GO:0000156">
    <property type="term" value="F:phosphorelay response regulator activity"/>
    <property type="evidence" value="ECO:0007669"/>
    <property type="project" value="InterPro"/>
</dbReference>
<dbReference type="GO" id="GO:0006935">
    <property type="term" value="P:chemotaxis"/>
    <property type="evidence" value="ECO:0007669"/>
    <property type="project" value="UniProtKB-UniRule"/>
</dbReference>
<dbReference type="AlphaFoldDB" id="A0A368XDW8"/>
<organism evidence="6 7">
    <name type="scientific">Pseudorhodoferax soli</name>
    <dbReference type="NCBI Taxonomy" id="545864"/>
    <lineage>
        <taxon>Bacteria</taxon>
        <taxon>Pseudomonadati</taxon>
        <taxon>Pseudomonadota</taxon>
        <taxon>Betaproteobacteria</taxon>
        <taxon>Burkholderiales</taxon>
        <taxon>Comamonadaceae</taxon>
    </lineage>
</organism>
<keyword evidence="1 4" id="KW-0378">Hydrolase</keyword>
<evidence type="ECO:0000256" key="4">
    <source>
        <dbReference type="PROSITE-ProRule" id="PRU00050"/>
    </source>
</evidence>
<proteinExistence type="predicted"/>
<accession>A0A368XDW8</accession>